<organism evidence="1 2">
    <name type="scientific">Nocardia rhizosphaerihabitans</name>
    <dbReference type="NCBI Taxonomy" id="1691570"/>
    <lineage>
        <taxon>Bacteria</taxon>
        <taxon>Bacillati</taxon>
        <taxon>Actinomycetota</taxon>
        <taxon>Actinomycetes</taxon>
        <taxon>Mycobacteriales</taxon>
        <taxon>Nocardiaceae</taxon>
        <taxon>Nocardia</taxon>
    </lineage>
</organism>
<reference evidence="2" key="1">
    <citation type="journal article" date="2019" name="Int. J. Syst. Evol. Microbiol.">
        <title>The Global Catalogue of Microorganisms (GCM) 10K type strain sequencing project: providing services to taxonomists for standard genome sequencing and annotation.</title>
        <authorList>
            <consortium name="The Broad Institute Genomics Platform"/>
            <consortium name="The Broad Institute Genome Sequencing Center for Infectious Disease"/>
            <person name="Wu L."/>
            <person name="Ma J."/>
        </authorList>
    </citation>
    <scope>NUCLEOTIDE SEQUENCE [LARGE SCALE GENOMIC DNA]</scope>
    <source>
        <strain evidence="2">CGMCC 4.7329</strain>
    </source>
</reference>
<gene>
    <name evidence="1" type="ORF">GCM10011610_29940</name>
</gene>
<keyword evidence="2" id="KW-1185">Reference proteome</keyword>
<accession>A0ABQ2KEN9</accession>
<evidence type="ECO:0000313" key="1">
    <source>
        <dbReference type="EMBL" id="GGN80499.1"/>
    </source>
</evidence>
<sequence>MITLLSEFDRGLRRPGGGVDDRRTGAGVRWRMLSQCERPVHTDNGCRADDFATVDHLHSLIERNPPNRLCLSPNDRPVSQPTRSMITVVGMSGSATWIDGSNSSTADPRGSR</sequence>
<proteinExistence type="predicted"/>
<dbReference type="Proteomes" id="UP000658127">
    <property type="component" value="Unassembled WGS sequence"/>
</dbReference>
<evidence type="ECO:0000313" key="2">
    <source>
        <dbReference type="Proteomes" id="UP000658127"/>
    </source>
</evidence>
<dbReference type="EMBL" id="BMNE01000003">
    <property type="protein sequence ID" value="GGN80499.1"/>
    <property type="molecule type" value="Genomic_DNA"/>
</dbReference>
<protein>
    <submittedName>
        <fullName evidence="1">Uncharacterized protein</fullName>
    </submittedName>
</protein>
<name>A0ABQ2KEN9_9NOCA</name>
<comment type="caution">
    <text evidence="1">The sequence shown here is derived from an EMBL/GenBank/DDBJ whole genome shotgun (WGS) entry which is preliminary data.</text>
</comment>